<dbReference type="EMBL" id="JAPQKL010000008">
    <property type="protein sequence ID" value="KAJ5120824.1"/>
    <property type="molecule type" value="Genomic_DNA"/>
</dbReference>
<feature type="compositionally biased region" description="Polar residues" evidence="1">
    <location>
        <begin position="110"/>
        <end position="121"/>
    </location>
</feature>
<dbReference type="RefSeq" id="XP_056517328.1">
    <property type="nucleotide sequence ID" value="XM_056670955.1"/>
</dbReference>
<keyword evidence="3" id="KW-1185">Reference proteome</keyword>
<comment type="caution">
    <text evidence="2">The sequence shown here is derived from an EMBL/GenBank/DDBJ whole genome shotgun (WGS) entry which is preliminary data.</text>
</comment>
<reference evidence="2" key="2">
    <citation type="journal article" date="2023" name="IMA Fungus">
        <title>Comparative genomic study of the Penicillium genus elucidates a diverse pangenome and 15 lateral gene transfer events.</title>
        <authorList>
            <person name="Petersen C."/>
            <person name="Sorensen T."/>
            <person name="Nielsen M.R."/>
            <person name="Sondergaard T.E."/>
            <person name="Sorensen J.L."/>
            <person name="Fitzpatrick D.A."/>
            <person name="Frisvad J.C."/>
            <person name="Nielsen K.L."/>
        </authorList>
    </citation>
    <scope>NUCLEOTIDE SEQUENCE</scope>
    <source>
        <strain evidence="2">IBT 22155</strain>
    </source>
</reference>
<reference evidence="2" key="1">
    <citation type="submission" date="2022-11" db="EMBL/GenBank/DDBJ databases">
        <authorList>
            <person name="Petersen C."/>
        </authorList>
    </citation>
    <scope>NUCLEOTIDE SEQUENCE</scope>
    <source>
        <strain evidence="2">IBT 22155</strain>
    </source>
</reference>
<evidence type="ECO:0000313" key="3">
    <source>
        <dbReference type="Proteomes" id="UP001149079"/>
    </source>
</evidence>
<proteinExistence type="predicted"/>
<dbReference type="GeneID" id="81410126"/>
<evidence type="ECO:0000313" key="2">
    <source>
        <dbReference type="EMBL" id="KAJ5120824.1"/>
    </source>
</evidence>
<protein>
    <submittedName>
        <fullName evidence="2">Uncharacterized protein</fullName>
    </submittedName>
</protein>
<feature type="compositionally biased region" description="Basic and acidic residues" evidence="1">
    <location>
        <begin position="95"/>
        <end position="105"/>
    </location>
</feature>
<dbReference type="OrthoDB" id="4509088at2759"/>
<evidence type="ECO:0000256" key="1">
    <source>
        <dbReference type="SAM" id="MobiDB-lite"/>
    </source>
</evidence>
<organism evidence="2 3">
    <name type="scientific">Penicillium bovifimosum</name>
    <dbReference type="NCBI Taxonomy" id="126998"/>
    <lineage>
        <taxon>Eukaryota</taxon>
        <taxon>Fungi</taxon>
        <taxon>Dikarya</taxon>
        <taxon>Ascomycota</taxon>
        <taxon>Pezizomycotina</taxon>
        <taxon>Eurotiomycetes</taxon>
        <taxon>Eurotiomycetidae</taxon>
        <taxon>Eurotiales</taxon>
        <taxon>Aspergillaceae</taxon>
        <taxon>Penicillium</taxon>
    </lineage>
</organism>
<name>A0A9W9GJ63_9EURO</name>
<accession>A0A9W9GJ63</accession>
<dbReference type="Proteomes" id="UP001149079">
    <property type="component" value="Unassembled WGS sequence"/>
</dbReference>
<gene>
    <name evidence="2" type="ORF">N7515_010212</name>
</gene>
<sequence length="386" mass="43210">MILSLSQAPTKPFEVNNWHETEFEAINGYLETLPQFSIRDFLLQSWKSIVSYYYDERYPNFGVRHSSAPYQESITWVDNESSQHSHISTVNFDTCNKKDTDKAPEDAASNWDSCQQGGSQPNRDRAQPNECLPQRVLSHSHLIFPETTAQAARIRSSDGRQHSDSLEIPSANAPNYALADQGHGNSTLELEENTVDDSMLRSQRPDPALLPVKFRLMPHNIFNAAQLGLPMTLENFDLSQDTFDSQQPDHAVLPISSDIVPHNIFNAAQLGLPMTLENFNLSQDTFDSQQPDHALLPISPDIVPHNIFNAAQLGLPMTLEDFDLSQDTFDSQQPDHALLPISSDIVPHNIFNAAQLGLPMALEDFDLSQDTSSLLAQFVPQNMDDL</sequence>
<dbReference type="AlphaFoldDB" id="A0A9W9GJ63"/>
<feature type="region of interest" description="Disordered" evidence="1">
    <location>
        <begin position="93"/>
        <end position="128"/>
    </location>
</feature>